<organism evidence="1 2">
    <name type="scientific">Streptomyces wedmorensis</name>
    <dbReference type="NCBI Taxonomy" id="43759"/>
    <lineage>
        <taxon>Bacteria</taxon>
        <taxon>Bacillati</taxon>
        <taxon>Actinomycetota</taxon>
        <taxon>Actinomycetes</taxon>
        <taxon>Kitasatosporales</taxon>
        <taxon>Streptomycetaceae</taxon>
        <taxon>Streptomyces</taxon>
    </lineage>
</organism>
<evidence type="ECO:0000313" key="1">
    <source>
        <dbReference type="EMBL" id="MFE5978689.1"/>
    </source>
</evidence>
<evidence type="ECO:0000313" key="2">
    <source>
        <dbReference type="Proteomes" id="UP001600424"/>
    </source>
</evidence>
<name>A0ABW6IMY6_STRWE</name>
<proteinExistence type="predicted"/>
<sequence>MCRSKDMDLLPVEIKVNVEGDVPGALTTLDGSHGALMMRRIWFAEDRDGVAEGRVPLLEGGVIVRFRTGGGPDDLVVKLRPTTREKLVGRFSDAFEVEPVRYKIEEDWSRNTRVLAASLTRVHPPGALAAAVEDGGDPAALIDALQDQFLHACAPTVHIDGLVALGPIVSMKIDDVPLDDLEVGLEVWSAAGMEFLEVSTRVKPKRGDDAEELRERAERKLRKLEEAVLDRGVMLSGHPDSKTSRVLTALAQTAHV</sequence>
<gene>
    <name evidence="1" type="ORF">ACFQ63_03155</name>
</gene>
<dbReference type="RefSeq" id="WP_386254207.1">
    <property type="nucleotide sequence ID" value="NZ_JBHTRV010000002.1"/>
</dbReference>
<protein>
    <recommendedName>
        <fullName evidence="3">CYTH domain-containing protein</fullName>
    </recommendedName>
</protein>
<reference evidence="1 2" key="1">
    <citation type="submission" date="2024-09" db="EMBL/GenBank/DDBJ databases">
        <title>The Natural Products Discovery Center: Release of the First 8490 Sequenced Strains for Exploring Actinobacteria Biosynthetic Diversity.</title>
        <authorList>
            <person name="Kalkreuter E."/>
            <person name="Kautsar S.A."/>
            <person name="Yang D."/>
            <person name="Bader C.D."/>
            <person name="Teijaro C.N."/>
            <person name="Fluegel L."/>
            <person name="Davis C.M."/>
            <person name="Simpson J.R."/>
            <person name="Lauterbach L."/>
            <person name="Steele A.D."/>
            <person name="Gui C."/>
            <person name="Meng S."/>
            <person name="Li G."/>
            <person name="Viehrig K."/>
            <person name="Ye F."/>
            <person name="Su P."/>
            <person name="Kiefer A.F."/>
            <person name="Nichols A."/>
            <person name="Cepeda A.J."/>
            <person name="Yan W."/>
            <person name="Fan B."/>
            <person name="Jiang Y."/>
            <person name="Adhikari A."/>
            <person name="Zheng C.-J."/>
            <person name="Schuster L."/>
            <person name="Cowan T.M."/>
            <person name="Smanski M.J."/>
            <person name="Chevrette M.G."/>
            <person name="De Carvalho L.P.S."/>
            <person name="Shen B."/>
        </authorList>
    </citation>
    <scope>NUCLEOTIDE SEQUENCE [LARGE SCALE GENOMIC DNA]</scope>
    <source>
        <strain evidence="1 2">NPDC056472</strain>
    </source>
</reference>
<accession>A0ABW6IMY6</accession>
<dbReference type="Proteomes" id="UP001600424">
    <property type="component" value="Unassembled WGS sequence"/>
</dbReference>
<dbReference type="EMBL" id="JBHTRV010000002">
    <property type="protein sequence ID" value="MFE5978689.1"/>
    <property type="molecule type" value="Genomic_DNA"/>
</dbReference>
<comment type="caution">
    <text evidence="1">The sequence shown here is derived from an EMBL/GenBank/DDBJ whole genome shotgun (WGS) entry which is preliminary data.</text>
</comment>
<evidence type="ECO:0008006" key="3">
    <source>
        <dbReference type="Google" id="ProtNLM"/>
    </source>
</evidence>
<keyword evidence="2" id="KW-1185">Reference proteome</keyword>